<evidence type="ECO:0000259" key="4">
    <source>
        <dbReference type="PROSITE" id="PS50949"/>
    </source>
</evidence>
<dbReference type="PRINTS" id="PR00035">
    <property type="entry name" value="HTHGNTR"/>
</dbReference>
<dbReference type="eggNOG" id="COG2188">
    <property type="taxonomic scope" value="Bacteria"/>
</dbReference>
<dbReference type="SMART" id="SM00345">
    <property type="entry name" value="HTH_GNTR"/>
    <property type="match status" value="1"/>
</dbReference>
<protein>
    <submittedName>
        <fullName evidence="5">UbiC transcription regulator-associated domain protein</fullName>
    </submittedName>
</protein>
<keyword evidence="1" id="KW-0805">Transcription regulation</keyword>
<accession>A6NZD0</accession>
<dbReference type="AlphaFoldDB" id="A6NZD0"/>
<dbReference type="InterPro" id="IPR036388">
    <property type="entry name" value="WH-like_DNA-bd_sf"/>
</dbReference>
<dbReference type="CDD" id="cd07377">
    <property type="entry name" value="WHTH_GntR"/>
    <property type="match status" value="1"/>
</dbReference>
<dbReference type="Gene3D" id="3.40.1410.10">
    <property type="entry name" value="Chorismate lyase-like"/>
    <property type="match status" value="1"/>
</dbReference>
<dbReference type="InterPro" id="IPR000524">
    <property type="entry name" value="Tscrpt_reg_HTH_GntR"/>
</dbReference>
<dbReference type="Pfam" id="PF07702">
    <property type="entry name" value="UTRA"/>
    <property type="match status" value="1"/>
</dbReference>
<dbReference type="Proteomes" id="UP000003639">
    <property type="component" value="Unassembled WGS sequence"/>
</dbReference>
<evidence type="ECO:0000313" key="6">
    <source>
        <dbReference type="Proteomes" id="UP000003639"/>
    </source>
</evidence>
<dbReference type="InterPro" id="IPR011663">
    <property type="entry name" value="UTRA"/>
</dbReference>
<dbReference type="SUPFAM" id="SSF46785">
    <property type="entry name" value="Winged helix' DNA-binding domain"/>
    <property type="match status" value="1"/>
</dbReference>
<sequence length="243" mass="27527">MLRAVDKEKPIPLYYQIEESIRAQIESGELAPGEKLPTEQWYCSFFGVSRMTLRKALQDLINAGVIERSRGQGPTVAQPRLSQQLVRFSGLYDTLEAQGLHVTTRILSIGKKRAGALEASRLSVPEGTEILALRRLRFVHESPIALQHTCLRGDITGPIRSADLEDGSLYHLLEERGVCIERATQKFTACIPTKAQCRMFSLSEETPLLYTERTSFLKDETALEFSRCWYISSRFSMTVELKR</sequence>
<dbReference type="PANTHER" id="PTHR44846:SF1">
    <property type="entry name" value="MANNOSYL-D-GLYCERATE TRANSPORT_METABOLISM SYSTEM REPRESSOR MNGR-RELATED"/>
    <property type="match status" value="1"/>
</dbReference>
<evidence type="ECO:0000256" key="2">
    <source>
        <dbReference type="ARBA" id="ARBA00023125"/>
    </source>
</evidence>
<dbReference type="Pfam" id="PF00392">
    <property type="entry name" value="GntR"/>
    <property type="match status" value="1"/>
</dbReference>
<name>A6NZD0_9FIRM</name>
<dbReference type="InterPro" id="IPR028978">
    <property type="entry name" value="Chorismate_lyase_/UTRA_dom_sf"/>
</dbReference>
<reference evidence="5 6" key="2">
    <citation type="submission" date="2007-06" db="EMBL/GenBank/DDBJ databases">
        <title>Draft genome sequence of Pseudoflavonifractor capillosus ATCC 29799.</title>
        <authorList>
            <person name="Sudarsanam P."/>
            <person name="Ley R."/>
            <person name="Guruge J."/>
            <person name="Turnbaugh P.J."/>
            <person name="Mahowald M."/>
            <person name="Liep D."/>
            <person name="Gordon J."/>
        </authorList>
    </citation>
    <scope>NUCLEOTIDE SEQUENCE [LARGE SCALE GENOMIC DNA]</scope>
    <source>
        <strain evidence="5 6">ATCC 29799</strain>
    </source>
</reference>
<dbReference type="GO" id="GO:0003677">
    <property type="term" value="F:DNA binding"/>
    <property type="evidence" value="ECO:0007669"/>
    <property type="project" value="UniProtKB-KW"/>
</dbReference>
<dbReference type="Gene3D" id="1.10.10.10">
    <property type="entry name" value="Winged helix-like DNA-binding domain superfamily/Winged helix DNA-binding domain"/>
    <property type="match status" value="1"/>
</dbReference>
<comment type="caution">
    <text evidence="5">The sequence shown here is derived from an EMBL/GenBank/DDBJ whole genome shotgun (WGS) entry which is preliminary data.</text>
</comment>
<feature type="domain" description="HTH gntR-type" evidence="4">
    <location>
        <begin position="11"/>
        <end position="79"/>
    </location>
</feature>
<dbReference type="EMBL" id="AAXG02000032">
    <property type="protein sequence ID" value="EDM98779.1"/>
    <property type="molecule type" value="Genomic_DNA"/>
</dbReference>
<dbReference type="STRING" id="411467.BACCAP_03581"/>
<dbReference type="SMART" id="SM00866">
    <property type="entry name" value="UTRA"/>
    <property type="match status" value="1"/>
</dbReference>
<proteinExistence type="predicted"/>
<dbReference type="PANTHER" id="PTHR44846">
    <property type="entry name" value="MANNOSYL-D-GLYCERATE TRANSPORT/METABOLISM SYSTEM REPRESSOR MNGR-RELATED"/>
    <property type="match status" value="1"/>
</dbReference>
<dbReference type="GO" id="GO:0045892">
    <property type="term" value="P:negative regulation of DNA-templated transcription"/>
    <property type="evidence" value="ECO:0007669"/>
    <property type="project" value="TreeGrafter"/>
</dbReference>
<dbReference type="InterPro" id="IPR036390">
    <property type="entry name" value="WH_DNA-bd_sf"/>
</dbReference>
<dbReference type="SUPFAM" id="SSF64288">
    <property type="entry name" value="Chorismate lyase-like"/>
    <property type="match status" value="1"/>
</dbReference>
<dbReference type="PROSITE" id="PS50949">
    <property type="entry name" value="HTH_GNTR"/>
    <property type="match status" value="1"/>
</dbReference>
<dbReference type="OrthoDB" id="9801546at2"/>
<dbReference type="InterPro" id="IPR050679">
    <property type="entry name" value="Bact_HTH_transcr_reg"/>
</dbReference>
<organism evidence="5 6">
    <name type="scientific">Pseudoflavonifractor capillosus ATCC 29799</name>
    <dbReference type="NCBI Taxonomy" id="411467"/>
    <lineage>
        <taxon>Bacteria</taxon>
        <taxon>Bacillati</taxon>
        <taxon>Bacillota</taxon>
        <taxon>Clostridia</taxon>
        <taxon>Eubacteriales</taxon>
        <taxon>Oscillospiraceae</taxon>
        <taxon>Pseudoflavonifractor</taxon>
    </lineage>
</organism>
<keyword evidence="6" id="KW-1185">Reference proteome</keyword>
<dbReference type="GO" id="GO:0003700">
    <property type="term" value="F:DNA-binding transcription factor activity"/>
    <property type="evidence" value="ECO:0007669"/>
    <property type="project" value="InterPro"/>
</dbReference>
<reference evidence="5 6" key="1">
    <citation type="submission" date="2007-04" db="EMBL/GenBank/DDBJ databases">
        <authorList>
            <person name="Fulton L."/>
            <person name="Clifton S."/>
            <person name="Fulton B."/>
            <person name="Xu J."/>
            <person name="Minx P."/>
            <person name="Pepin K.H."/>
            <person name="Johnson M."/>
            <person name="Thiruvilangam P."/>
            <person name="Bhonagiri V."/>
            <person name="Nash W.E."/>
            <person name="Mardis E.R."/>
            <person name="Wilson R.K."/>
        </authorList>
    </citation>
    <scope>NUCLEOTIDE SEQUENCE [LARGE SCALE GENOMIC DNA]</scope>
    <source>
        <strain evidence="5 6">ATCC 29799</strain>
    </source>
</reference>
<keyword evidence="3" id="KW-0804">Transcription</keyword>
<evidence type="ECO:0000256" key="1">
    <source>
        <dbReference type="ARBA" id="ARBA00023015"/>
    </source>
</evidence>
<keyword evidence="2" id="KW-0238">DNA-binding</keyword>
<evidence type="ECO:0000313" key="5">
    <source>
        <dbReference type="EMBL" id="EDM98779.1"/>
    </source>
</evidence>
<evidence type="ECO:0000256" key="3">
    <source>
        <dbReference type="ARBA" id="ARBA00023163"/>
    </source>
</evidence>
<dbReference type="FunFam" id="1.10.10.10:FF:000079">
    <property type="entry name" value="GntR family transcriptional regulator"/>
    <property type="match status" value="1"/>
</dbReference>
<gene>
    <name evidence="5" type="ORF">BACCAP_03581</name>
</gene>